<evidence type="ECO:0000313" key="2">
    <source>
        <dbReference type="Proteomes" id="UP000478505"/>
    </source>
</evidence>
<organism evidence="1 2">
    <name type="scientific">Psychroflexus aurantiacus</name>
    <dbReference type="NCBI Taxonomy" id="2709310"/>
    <lineage>
        <taxon>Bacteria</taxon>
        <taxon>Pseudomonadati</taxon>
        <taxon>Bacteroidota</taxon>
        <taxon>Flavobacteriia</taxon>
        <taxon>Flavobacteriales</taxon>
        <taxon>Flavobacteriaceae</taxon>
        <taxon>Psychroflexus</taxon>
    </lineage>
</organism>
<sequence length="405" mass="47397">MNEFSISNLLKESFKKKDTINPRDIFEEKLAELNISENQAFNLIGLDKNSVNPILDGSIKHPNLFNVLKLSDFLDIPLKELIVFLIANQQSDKIKKLETSNDYQFIERNFDIDRLNRAGLINSKSDSSEIKQNLLDFFGFKSIQEYEDYTLKLDMILYSSTKRNFADKMRYFSVSSAYMIFERIANPNYYDRDSLKELIPKIKPYTQDVEKGLLTVCQALYSIGVTVCFQKQLTTSQFRGATFAVNRKPCIVLTDLNKNFGSIWHALLHELYHVLFDFESILSQGYHLTGEPDLLLINEKNADEFAQDFFFDSNLLRFIKPHINNDLMVSQIAKKNNIHKCLVYFAFQIEMYFNQNKNYWKAFGQYFPDIDETIKRLSPLVWEKDSIPQKAKIIKEIFELNKIIE</sequence>
<keyword evidence="2" id="KW-1185">Reference proteome</keyword>
<dbReference type="AlphaFoldDB" id="A0A6B3R075"/>
<accession>A0A6B3R075</accession>
<proteinExistence type="predicted"/>
<comment type="caution">
    <text evidence="1">The sequence shown here is derived from an EMBL/GenBank/DDBJ whole genome shotgun (WGS) entry which is preliminary data.</text>
</comment>
<evidence type="ECO:0000313" key="1">
    <source>
        <dbReference type="EMBL" id="NEV93448.1"/>
    </source>
</evidence>
<evidence type="ECO:0008006" key="3">
    <source>
        <dbReference type="Google" id="ProtNLM"/>
    </source>
</evidence>
<name>A0A6B3R075_9FLAO</name>
<gene>
    <name evidence="1" type="ORF">G3567_04695</name>
</gene>
<dbReference type="EMBL" id="JAAIKD010000002">
    <property type="protein sequence ID" value="NEV93448.1"/>
    <property type="molecule type" value="Genomic_DNA"/>
</dbReference>
<dbReference type="Proteomes" id="UP000478505">
    <property type="component" value="Unassembled WGS sequence"/>
</dbReference>
<protein>
    <recommendedName>
        <fullName evidence="3">HTH cro/C1-type domain-containing protein</fullName>
    </recommendedName>
</protein>
<reference evidence="1 2" key="1">
    <citation type="submission" date="2020-02" db="EMBL/GenBank/DDBJ databases">
        <title>Flavobacteriaceae Psychroflexus bacterium YR1-1, complete genome.</title>
        <authorList>
            <person name="Li Y."/>
            <person name="Wu S."/>
        </authorList>
    </citation>
    <scope>NUCLEOTIDE SEQUENCE [LARGE SCALE GENOMIC DNA]</scope>
    <source>
        <strain evidence="1 2">YR1-1</strain>
    </source>
</reference>